<evidence type="ECO:0000313" key="2">
    <source>
        <dbReference type="Proteomes" id="UP000735302"/>
    </source>
</evidence>
<dbReference type="Proteomes" id="UP000735302">
    <property type="component" value="Unassembled WGS sequence"/>
</dbReference>
<reference evidence="1 2" key="1">
    <citation type="journal article" date="2021" name="Elife">
        <title>Chloroplast acquisition without the gene transfer in kleptoplastic sea slugs, Plakobranchus ocellatus.</title>
        <authorList>
            <person name="Maeda T."/>
            <person name="Takahashi S."/>
            <person name="Yoshida T."/>
            <person name="Shimamura S."/>
            <person name="Takaki Y."/>
            <person name="Nagai Y."/>
            <person name="Toyoda A."/>
            <person name="Suzuki Y."/>
            <person name="Arimoto A."/>
            <person name="Ishii H."/>
            <person name="Satoh N."/>
            <person name="Nishiyama T."/>
            <person name="Hasebe M."/>
            <person name="Maruyama T."/>
            <person name="Minagawa J."/>
            <person name="Obokata J."/>
            <person name="Shigenobu S."/>
        </authorList>
    </citation>
    <scope>NUCLEOTIDE SEQUENCE [LARGE SCALE GENOMIC DNA]</scope>
</reference>
<organism evidence="1 2">
    <name type="scientific">Plakobranchus ocellatus</name>
    <dbReference type="NCBI Taxonomy" id="259542"/>
    <lineage>
        <taxon>Eukaryota</taxon>
        <taxon>Metazoa</taxon>
        <taxon>Spiralia</taxon>
        <taxon>Lophotrochozoa</taxon>
        <taxon>Mollusca</taxon>
        <taxon>Gastropoda</taxon>
        <taxon>Heterobranchia</taxon>
        <taxon>Euthyneura</taxon>
        <taxon>Panpulmonata</taxon>
        <taxon>Sacoglossa</taxon>
        <taxon>Placobranchoidea</taxon>
        <taxon>Plakobranchidae</taxon>
        <taxon>Plakobranchus</taxon>
    </lineage>
</organism>
<dbReference type="AlphaFoldDB" id="A0AAV4CHQ6"/>
<proteinExistence type="predicted"/>
<gene>
    <name evidence="1" type="ORF">PoB_005799800</name>
</gene>
<sequence>MKKPMTHYHQRHWARLLTFTPLRLPRVPRPKQEIRLLSMEWSIRANHHNHRNDTFPSGHNRVLRMRFSARPTRMADQYASHVNNKFAQCRESGFRSSIPSERSASKR</sequence>
<accession>A0AAV4CHQ6</accession>
<keyword evidence="2" id="KW-1185">Reference proteome</keyword>
<dbReference type="EMBL" id="BLXT01006392">
    <property type="protein sequence ID" value="GFO31493.1"/>
    <property type="molecule type" value="Genomic_DNA"/>
</dbReference>
<protein>
    <submittedName>
        <fullName evidence="1">Uncharacterized protein</fullName>
    </submittedName>
</protein>
<comment type="caution">
    <text evidence="1">The sequence shown here is derived from an EMBL/GenBank/DDBJ whole genome shotgun (WGS) entry which is preliminary data.</text>
</comment>
<evidence type="ECO:0000313" key="1">
    <source>
        <dbReference type="EMBL" id="GFO31493.1"/>
    </source>
</evidence>
<name>A0AAV4CHQ6_9GAST</name>